<evidence type="ECO:0000256" key="3">
    <source>
        <dbReference type="ARBA" id="ARBA00022448"/>
    </source>
</evidence>
<comment type="similarity">
    <text evidence="2">Belongs to the SLC29A/ENT transporter (TC 2.A.57) family.</text>
</comment>
<evidence type="ECO:0000256" key="1">
    <source>
        <dbReference type="ARBA" id="ARBA00004141"/>
    </source>
</evidence>
<evidence type="ECO:0000256" key="2">
    <source>
        <dbReference type="ARBA" id="ARBA00007965"/>
    </source>
</evidence>
<feature type="transmembrane region" description="Helical" evidence="8">
    <location>
        <begin position="115"/>
        <end position="138"/>
    </location>
</feature>
<dbReference type="GO" id="GO:0005886">
    <property type="term" value="C:plasma membrane"/>
    <property type="evidence" value="ECO:0007669"/>
    <property type="project" value="TreeGrafter"/>
</dbReference>
<dbReference type="InterPro" id="IPR002259">
    <property type="entry name" value="Eqnu_transpt"/>
</dbReference>
<evidence type="ECO:0000256" key="5">
    <source>
        <dbReference type="ARBA" id="ARBA00022989"/>
    </source>
</evidence>
<feature type="transmembrane region" description="Helical" evidence="8">
    <location>
        <begin position="249"/>
        <end position="272"/>
    </location>
</feature>
<dbReference type="RefSeq" id="XP_022668930.1">
    <property type="nucleotide sequence ID" value="XM_022813195.1"/>
</dbReference>
<evidence type="ECO:0000313" key="10">
    <source>
        <dbReference type="Proteomes" id="UP000594260"/>
    </source>
</evidence>
<sequence>MSSVKLNDPLAPTYRRNYRTHLALESDPVDSACCYVTNSQCSVNRSNCTRLGHRTSGSTEASPRSTRTGVETVDDEAPLLSRCSRVSDGTTASSLVPDHPGDAPKDRNGMVRMAFFLFGLVSLLPWNFFITASEYWMFKFRDVPNAAGHGTASTTAARPQHVLQTETLLSTILNDLAKTPLQSEFFSAVSIASNVPFLIILYLAALLNEKVPTRIRNPAALITTALLFASVTVLVVVDTDLWQVWYYRLTLAQMLLVAASAAVFQGGIIGVASTFPSEYTHACIIGQSAGGVVASVLQVAVLLLNVSAIISGLIYFLLALALLIFSVFVLFRTQRSAFYLYYLKCALASTRGQIQAASVASSGVVDDGYGSTYESNFEVKVRTGLVVRKLWHYCITLVLIYVGTIGVFPGVLVHVKASGSPSALWTRLFTPVACFFVFNVGDLVGRLLASTSWAAFPARRENLLVGLTMMRLMFLPLLFACNVEPRATPSMPLPVLFNSDLAFVTLNALFAVSNGYLTSAAMVLGPRKLEYFLQEKAGVILVAMLATGMTLGSVVSLLFVRAFFHPSQK</sequence>
<keyword evidence="3" id="KW-0813">Transport</keyword>
<dbReference type="GeneID" id="111253576"/>
<dbReference type="EnsemblMetazoa" id="XM_022813192">
    <property type="protein sequence ID" value="XP_022668927"/>
    <property type="gene ID" value="LOC111253576"/>
</dbReference>
<dbReference type="EnsemblMetazoa" id="XM_022813199">
    <property type="protein sequence ID" value="XP_022668934"/>
    <property type="gene ID" value="LOC111253576"/>
</dbReference>
<evidence type="ECO:0000256" key="7">
    <source>
        <dbReference type="SAM" id="MobiDB-lite"/>
    </source>
</evidence>
<feature type="region of interest" description="Disordered" evidence="7">
    <location>
        <begin position="52"/>
        <end position="74"/>
    </location>
</feature>
<feature type="transmembrane region" description="Helical" evidence="8">
    <location>
        <begin position="428"/>
        <end position="449"/>
    </location>
</feature>
<evidence type="ECO:0000256" key="6">
    <source>
        <dbReference type="ARBA" id="ARBA00023136"/>
    </source>
</evidence>
<dbReference type="PANTHER" id="PTHR10332:SF88">
    <property type="entry name" value="EQUILIBRATIVE NUCLEOSIDE TRANSPORTER 1, ISOFORM A"/>
    <property type="match status" value="1"/>
</dbReference>
<dbReference type="EnsemblMetazoa" id="XM_022813200">
    <property type="protein sequence ID" value="XP_022668935"/>
    <property type="gene ID" value="LOC111253576"/>
</dbReference>
<keyword evidence="10" id="KW-1185">Reference proteome</keyword>
<keyword evidence="5 8" id="KW-1133">Transmembrane helix</keyword>
<evidence type="ECO:0000256" key="4">
    <source>
        <dbReference type="ARBA" id="ARBA00022692"/>
    </source>
</evidence>
<dbReference type="InParanoid" id="A0A7M7KPM5"/>
<feature type="transmembrane region" description="Helical" evidence="8">
    <location>
        <begin position="537"/>
        <end position="564"/>
    </location>
</feature>
<dbReference type="RefSeq" id="XP_022668929.1">
    <property type="nucleotide sequence ID" value="XM_022813194.1"/>
</dbReference>
<feature type="transmembrane region" description="Helical" evidence="8">
    <location>
        <begin position="284"/>
        <end position="303"/>
    </location>
</feature>
<keyword evidence="4 8" id="KW-0812">Transmembrane</keyword>
<dbReference type="GO" id="GO:0005337">
    <property type="term" value="F:nucleoside transmembrane transporter activity"/>
    <property type="evidence" value="ECO:0007669"/>
    <property type="project" value="InterPro"/>
</dbReference>
<comment type="subcellular location">
    <subcellularLocation>
        <location evidence="1">Membrane</location>
        <topology evidence="1">Multi-pass membrane protein</topology>
    </subcellularLocation>
</comment>
<reference evidence="9" key="1">
    <citation type="submission" date="2021-01" db="UniProtKB">
        <authorList>
            <consortium name="EnsemblMetazoa"/>
        </authorList>
    </citation>
    <scope>IDENTIFICATION</scope>
</reference>
<evidence type="ECO:0000313" key="9">
    <source>
        <dbReference type="EnsemblMetazoa" id="XP_022668931"/>
    </source>
</evidence>
<dbReference type="RefSeq" id="XP_022668927.1">
    <property type="nucleotide sequence ID" value="XM_022813192.1"/>
</dbReference>
<evidence type="ECO:0008006" key="11">
    <source>
        <dbReference type="Google" id="ProtNLM"/>
    </source>
</evidence>
<dbReference type="RefSeq" id="XP_022668932.1">
    <property type="nucleotide sequence ID" value="XM_022813197.1"/>
</dbReference>
<feature type="compositionally biased region" description="Polar residues" evidence="7">
    <location>
        <begin position="52"/>
        <end position="69"/>
    </location>
</feature>
<dbReference type="AlphaFoldDB" id="A0A7M7KPM5"/>
<dbReference type="Proteomes" id="UP000594260">
    <property type="component" value="Unplaced"/>
</dbReference>
<dbReference type="OMA" id="KYKFRNT"/>
<feature type="transmembrane region" description="Helical" evidence="8">
    <location>
        <begin position="185"/>
        <end position="207"/>
    </location>
</feature>
<dbReference type="RefSeq" id="XP_022668934.1">
    <property type="nucleotide sequence ID" value="XM_022813199.1"/>
</dbReference>
<dbReference type="PRINTS" id="PR01130">
    <property type="entry name" value="DERENTRNSPRT"/>
</dbReference>
<dbReference type="Pfam" id="PF01733">
    <property type="entry name" value="Nucleoside_tran"/>
    <property type="match status" value="1"/>
</dbReference>
<name>A0A7M7KPM5_VARDE</name>
<dbReference type="EnsemblMetazoa" id="XM_022813194">
    <property type="protein sequence ID" value="XP_022668929"/>
    <property type="gene ID" value="LOC111253576"/>
</dbReference>
<feature type="transmembrane region" description="Helical" evidence="8">
    <location>
        <begin position="219"/>
        <end position="237"/>
    </location>
</feature>
<dbReference type="EnsemblMetazoa" id="XM_022813197">
    <property type="protein sequence ID" value="XP_022668932"/>
    <property type="gene ID" value="LOC111253576"/>
</dbReference>
<dbReference type="EnsemblMetazoa" id="XM_022813195">
    <property type="protein sequence ID" value="XP_022668930"/>
    <property type="gene ID" value="LOC111253576"/>
</dbReference>
<dbReference type="OrthoDB" id="46396at2759"/>
<dbReference type="RefSeq" id="XP_022668936.1">
    <property type="nucleotide sequence ID" value="XM_022813201.1"/>
</dbReference>
<dbReference type="RefSeq" id="XP_022668935.1">
    <property type="nucleotide sequence ID" value="XM_022813200.1"/>
</dbReference>
<dbReference type="EnsemblMetazoa" id="XM_022813201">
    <property type="protein sequence ID" value="XP_022668936"/>
    <property type="gene ID" value="LOC111253576"/>
</dbReference>
<dbReference type="RefSeq" id="XP_022668931.1">
    <property type="nucleotide sequence ID" value="XM_022813196.1"/>
</dbReference>
<dbReference type="RefSeq" id="XP_022668933.1">
    <property type="nucleotide sequence ID" value="XM_022813198.1"/>
</dbReference>
<feature type="transmembrane region" description="Helical" evidence="8">
    <location>
        <begin position="501"/>
        <end position="525"/>
    </location>
</feature>
<dbReference type="PANTHER" id="PTHR10332">
    <property type="entry name" value="EQUILIBRATIVE NUCLEOSIDE TRANSPORTER"/>
    <property type="match status" value="1"/>
</dbReference>
<feature type="transmembrane region" description="Helical" evidence="8">
    <location>
        <begin position="461"/>
        <end position="481"/>
    </location>
</feature>
<accession>A0A7M7KPM5</accession>
<dbReference type="EnsemblMetazoa" id="XM_022813196">
    <property type="protein sequence ID" value="XP_022668931"/>
    <property type="gene ID" value="LOC111253576"/>
</dbReference>
<evidence type="ECO:0000256" key="8">
    <source>
        <dbReference type="SAM" id="Phobius"/>
    </source>
</evidence>
<protein>
    <recommendedName>
        <fullName evidence="11">Equilibrative nucleoside transporter 1</fullName>
    </recommendedName>
</protein>
<dbReference type="EnsemblMetazoa" id="XM_022813198">
    <property type="protein sequence ID" value="XP_022668933"/>
    <property type="gene ID" value="LOC111253576"/>
</dbReference>
<dbReference type="KEGG" id="vde:111253576"/>
<feature type="transmembrane region" description="Helical" evidence="8">
    <location>
        <begin position="390"/>
        <end position="408"/>
    </location>
</feature>
<feature type="transmembrane region" description="Helical" evidence="8">
    <location>
        <begin position="309"/>
        <end position="331"/>
    </location>
</feature>
<proteinExistence type="inferred from homology"/>
<organism evidence="9 10">
    <name type="scientific">Varroa destructor</name>
    <name type="common">Honeybee mite</name>
    <dbReference type="NCBI Taxonomy" id="109461"/>
    <lineage>
        <taxon>Eukaryota</taxon>
        <taxon>Metazoa</taxon>
        <taxon>Ecdysozoa</taxon>
        <taxon>Arthropoda</taxon>
        <taxon>Chelicerata</taxon>
        <taxon>Arachnida</taxon>
        <taxon>Acari</taxon>
        <taxon>Parasitiformes</taxon>
        <taxon>Mesostigmata</taxon>
        <taxon>Gamasina</taxon>
        <taxon>Dermanyssoidea</taxon>
        <taxon>Varroidae</taxon>
        <taxon>Varroa</taxon>
    </lineage>
</organism>
<keyword evidence="6 8" id="KW-0472">Membrane</keyword>